<evidence type="ECO:0000313" key="2">
    <source>
        <dbReference type="EMBL" id="CAI4003054.1"/>
    </source>
</evidence>
<comment type="caution">
    <text evidence="1">The sequence shown here is derived from an EMBL/GenBank/DDBJ whole genome shotgun (WGS) entry which is preliminary data.</text>
</comment>
<evidence type="ECO:0000313" key="1">
    <source>
        <dbReference type="EMBL" id="CAI3979886.1"/>
    </source>
</evidence>
<dbReference type="Gene3D" id="1.25.10.10">
    <property type="entry name" value="Leucine-rich Repeat Variant"/>
    <property type="match status" value="1"/>
</dbReference>
<reference evidence="3" key="2">
    <citation type="submission" date="2024-04" db="EMBL/GenBank/DDBJ databases">
        <authorList>
            <person name="Chen Y."/>
            <person name="Shah S."/>
            <person name="Dougan E. K."/>
            <person name="Thang M."/>
            <person name="Chan C."/>
        </authorList>
    </citation>
    <scope>NUCLEOTIDE SEQUENCE [LARGE SCALE GENOMIC DNA]</scope>
</reference>
<evidence type="ECO:0000313" key="4">
    <source>
        <dbReference type="EMBL" id="CAL4767198.1"/>
    </source>
</evidence>
<dbReference type="EMBL" id="CAMXCT010000520">
    <property type="protein sequence ID" value="CAI3979886.1"/>
    <property type="molecule type" value="Genomic_DNA"/>
</dbReference>
<proteinExistence type="predicted"/>
<dbReference type="InterPro" id="IPR011989">
    <property type="entry name" value="ARM-like"/>
</dbReference>
<evidence type="ECO:0000313" key="5">
    <source>
        <dbReference type="Proteomes" id="UP001152797"/>
    </source>
</evidence>
<sequence length="321" mass="35931">MGRDKQPQDFEEHQIARPIARAKWLLDPDATTSVTEVVDITEPKDIHSILANLASASSDELLQLHTLNGALRDGGHDAAEDACRLGGIRISIDMLKSKRPEVLEKSLEALWLLVDDHDSCQELIQRNGHHEIWRILRRHRNDQLASNVFRLMAETLYGESRSSTFWKDGLDGHFLSEALDWSIQVALSSHSSHTLGFVCDVAALWLQRCPTGLEAVKALLHNVPALLQAMAVCPNNALLQHGCRLLWAMAEVTSRAQHVHARCWPESLGQPTLRALEEMKHMDLPPQVMHYHAMALLMVKRMMVGTEDSEAKSSASLDSMD</sequence>
<keyword evidence="5" id="KW-1185">Reference proteome</keyword>
<dbReference type="Proteomes" id="UP001152797">
    <property type="component" value="Unassembled WGS sequence"/>
</dbReference>
<dbReference type="EMBL" id="CAMXCT010003212">
    <property type="protein sequence ID" value="CAI4003054.1"/>
    <property type="molecule type" value="Genomic_DNA"/>
</dbReference>
<dbReference type="EMBL" id="CAMXCT030000520">
    <property type="protein sequence ID" value="CAL4767198.1"/>
    <property type="molecule type" value="Genomic_DNA"/>
</dbReference>
<protein>
    <submittedName>
        <fullName evidence="4">Protein HGH1 homolog</fullName>
    </submittedName>
</protein>
<evidence type="ECO:0000313" key="3">
    <source>
        <dbReference type="EMBL" id="CAL1133261.1"/>
    </source>
</evidence>
<dbReference type="EMBL" id="CAMXCT020000520">
    <property type="protein sequence ID" value="CAL1133261.1"/>
    <property type="molecule type" value="Genomic_DNA"/>
</dbReference>
<dbReference type="EMBL" id="CAMXCT020003212">
    <property type="protein sequence ID" value="CAL1156429.1"/>
    <property type="molecule type" value="Genomic_DNA"/>
</dbReference>
<gene>
    <name evidence="2" type="ORF">C1SCF055_LOCUS28952</name>
    <name evidence="1" type="ORF">C1SCF055_LOCUS7807</name>
</gene>
<dbReference type="InterPro" id="IPR016024">
    <property type="entry name" value="ARM-type_fold"/>
</dbReference>
<dbReference type="OrthoDB" id="447804at2759"/>
<dbReference type="AlphaFoldDB" id="A0A9P1BX91"/>
<accession>A0A9P1BX91</accession>
<name>A0A9P1BX91_9DINO</name>
<reference evidence="1" key="1">
    <citation type="submission" date="2022-10" db="EMBL/GenBank/DDBJ databases">
        <authorList>
            <person name="Chen Y."/>
            <person name="Dougan E. K."/>
            <person name="Chan C."/>
            <person name="Rhodes N."/>
            <person name="Thang M."/>
        </authorList>
    </citation>
    <scope>NUCLEOTIDE SEQUENCE</scope>
</reference>
<dbReference type="SUPFAM" id="SSF48371">
    <property type="entry name" value="ARM repeat"/>
    <property type="match status" value="1"/>
</dbReference>
<dbReference type="EMBL" id="CAMXCT030003212">
    <property type="protein sequence ID" value="CAL4790366.1"/>
    <property type="molecule type" value="Genomic_DNA"/>
</dbReference>
<organism evidence="1">
    <name type="scientific">Cladocopium goreaui</name>
    <dbReference type="NCBI Taxonomy" id="2562237"/>
    <lineage>
        <taxon>Eukaryota</taxon>
        <taxon>Sar</taxon>
        <taxon>Alveolata</taxon>
        <taxon>Dinophyceae</taxon>
        <taxon>Suessiales</taxon>
        <taxon>Symbiodiniaceae</taxon>
        <taxon>Cladocopium</taxon>
    </lineage>
</organism>